<dbReference type="InterPro" id="IPR013216">
    <property type="entry name" value="Methyltransf_11"/>
</dbReference>
<dbReference type="AlphaFoldDB" id="A0A5J4U0B2"/>
<dbReference type="EMBL" id="SNRW01022022">
    <property type="protein sequence ID" value="KAA6364136.1"/>
    <property type="molecule type" value="Genomic_DNA"/>
</dbReference>
<keyword evidence="2 4" id="KW-0808">Transferase</keyword>
<sequence length="242" mass="27751">MEASEIEKCHVAEVYDFIAQHFSATRFSAWPRVVQFLQTFEPNSLVCDIGCGNGKYFSANNSLTIFGCDQSIELLKIAHSKGVDCVRCDNLAIPFHSQSMDGFISIAVIHHFAHEQRRIQAIKECGRILHPGGRGLIYVWSFESKKKNEESSQDAFIPWCFRASKVNNTDNDKKEQNIKPPDHAIQTEKGIQLNRYYHLFVDGELQRLINLQNEIGNENDPKLKILNSGFDQENWFCEVQRL</sequence>
<dbReference type="GO" id="GO:0008757">
    <property type="term" value="F:S-adenosylmethionine-dependent methyltransferase activity"/>
    <property type="evidence" value="ECO:0007669"/>
    <property type="project" value="InterPro"/>
</dbReference>
<name>A0A5J4U0B2_9EUKA</name>
<dbReference type="OrthoDB" id="271595at2759"/>
<gene>
    <name evidence="4" type="ORF">EZS28_040336</name>
</gene>
<evidence type="ECO:0000259" key="3">
    <source>
        <dbReference type="Pfam" id="PF08241"/>
    </source>
</evidence>
<dbReference type="SUPFAM" id="SSF53335">
    <property type="entry name" value="S-adenosyl-L-methionine-dependent methyltransferases"/>
    <property type="match status" value="1"/>
</dbReference>
<protein>
    <submittedName>
        <fullName evidence="4">Putative S-adenosyl-L-methionine-dependent methyltransferase</fullName>
    </submittedName>
</protein>
<dbReference type="PANTHER" id="PTHR13069:SF21">
    <property type="entry name" value="ALKYLATED DNA REPAIR PROTEIN ALKB HOMOLOG 8"/>
    <property type="match status" value="1"/>
</dbReference>
<comment type="caution">
    <text evidence="4">The sequence shown here is derived from an EMBL/GenBank/DDBJ whole genome shotgun (WGS) entry which is preliminary data.</text>
</comment>
<reference evidence="4 5" key="1">
    <citation type="submission" date="2019-03" db="EMBL/GenBank/DDBJ databases">
        <title>Single cell metagenomics reveals metabolic interactions within the superorganism composed of flagellate Streblomastix strix and complex community of Bacteroidetes bacteria on its surface.</title>
        <authorList>
            <person name="Treitli S.C."/>
            <person name="Kolisko M."/>
            <person name="Husnik F."/>
            <person name="Keeling P."/>
            <person name="Hampl V."/>
        </authorList>
    </citation>
    <scope>NUCLEOTIDE SEQUENCE [LARGE SCALE GENOMIC DNA]</scope>
    <source>
        <strain evidence="4">ST1C</strain>
    </source>
</reference>
<feature type="domain" description="Methyltransferase type 11" evidence="3">
    <location>
        <begin position="48"/>
        <end position="135"/>
    </location>
</feature>
<keyword evidence="1 4" id="KW-0489">Methyltransferase</keyword>
<dbReference type="Gene3D" id="3.40.50.150">
    <property type="entry name" value="Vaccinia Virus protein VP39"/>
    <property type="match status" value="1"/>
</dbReference>
<dbReference type="GO" id="GO:0000049">
    <property type="term" value="F:tRNA binding"/>
    <property type="evidence" value="ECO:0007669"/>
    <property type="project" value="TreeGrafter"/>
</dbReference>
<dbReference type="InterPro" id="IPR029063">
    <property type="entry name" value="SAM-dependent_MTases_sf"/>
</dbReference>
<dbReference type="GO" id="GO:0005737">
    <property type="term" value="C:cytoplasm"/>
    <property type="evidence" value="ECO:0007669"/>
    <property type="project" value="TreeGrafter"/>
</dbReference>
<evidence type="ECO:0000313" key="5">
    <source>
        <dbReference type="Proteomes" id="UP000324800"/>
    </source>
</evidence>
<organism evidence="4 5">
    <name type="scientific">Streblomastix strix</name>
    <dbReference type="NCBI Taxonomy" id="222440"/>
    <lineage>
        <taxon>Eukaryota</taxon>
        <taxon>Metamonada</taxon>
        <taxon>Preaxostyla</taxon>
        <taxon>Oxymonadida</taxon>
        <taxon>Streblomastigidae</taxon>
        <taxon>Streblomastix</taxon>
    </lineage>
</organism>
<dbReference type="Proteomes" id="UP000324800">
    <property type="component" value="Unassembled WGS sequence"/>
</dbReference>
<dbReference type="InterPro" id="IPR051422">
    <property type="entry name" value="AlkB_tRNA_MeTrf/Diox"/>
</dbReference>
<dbReference type="Pfam" id="PF08241">
    <property type="entry name" value="Methyltransf_11"/>
    <property type="match status" value="1"/>
</dbReference>
<dbReference type="PANTHER" id="PTHR13069">
    <property type="entry name" value="ALKYLATED DNA REPAIR PROTEIN ALKB HOMOLOG 8"/>
    <property type="match status" value="1"/>
</dbReference>
<proteinExistence type="predicted"/>
<accession>A0A5J4U0B2</accession>
<dbReference type="FunFam" id="3.40.50.150:FF:000195">
    <property type="entry name" value="Methyltransferase domain containing protein"/>
    <property type="match status" value="1"/>
</dbReference>
<dbReference type="GO" id="GO:0005634">
    <property type="term" value="C:nucleus"/>
    <property type="evidence" value="ECO:0007669"/>
    <property type="project" value="TreeGrafter"/>
</dbReference>
<evidence type="ECO:0000256" key="2">
    <source>
        <dbReference type="ARBA" id="ARBA00022679"/>
    </source>
</evidence>
<dbReference type="GO" id="GO:0002098">
    <property type="term" value="P:tRNA wobble uridine modification"/>
    <property type="evidence" value="ECO:0007669"/>
    <property type="project" value="TreeGrafter"/>
</dbReference>
<dbReference type="GO" id="GO:0030488">
    <property type="term" value="P:tRNA methylation"/>
    <property type="evidence" value="ECO:0007669"/>
    <property type="project" value="TreeGrafter"/>
</dbReference>
<dbReference type="GO" id="GO:0106335">
    <property type="term" value="F:tRNA (5-carboxymethyluridine(34)-5-O)-methyltransferase activity"/>
    <property type="evidence" value="ECO:0007669"/>
    <property type="project" value="TreeGrafter"/>
</dbReference>
<dbReference type="CDD" id="cd02440">
    <property type="entry name" value="AdoMet_MTases"/>
    <property type="match status" value="1"/>
</dbReference>
<evidence type="ECO:0000256" key="1">
    <source>
        <dbReference type="ARBA" id="ARBA00022603"/>
    </source>
</evidence>
<evidence type="ECO:0000313" key="4">
    <source>
        <dbReference type="EMBL" id="KAA6364136.1"/>
    </source>
</evidence>